<dbReference type="GO" id="GO:0009414">
    <property type="term" value="P:response to water deprivation"/>
    <property type="evidence" value="ECO:0007669"/>
    <property type="project" value="UniProtKB-ARBA"/>
</dbReference>
<dbReference type="AlphaFoldDB" id="A0A9Y0ZEV4"/>
<accession>A0A9Y0ZEV4</accession>
<evidence type="ECO:0000313" key="8">
    <source>
        <dbReference type="EMBL" id="QTZ19591.1"/>
    </source>
</evidence>
<dbReference type="Pfam" id="PF00171">
    <property type="entry name" value="Aldedh"/>
    <property type="match status" value="1"/>
</dbReference>
<dbReference type="GO" id="GO:0009737">
    <property type="term" value="P:response to abscisic acid"/>
    <property type="evidence" value="ECO:0007669"/>
    <property type="project" value="UniProtKB-ARBA"/>
</dbReference>
<dbReference type="Gene3D" id="3.40.605.10">
    <property type="entry name" value="Aldehyde Dehydrogenase, Chain A, domain 1"/>
    <property type="match status" value="1"/>
</dbReference>
<dbReference type="PIRSF" id="PIRSF036492">
    <property type="entry name" value="ALDH"/>
    <property type="match status" value="1"/>
</dbReference>
<proteinExistence type="evidence at transcript level"/>
<dbReference type="SUPFAM" id="SSF53720">
    <property type="entry name" value="ALDH-like"/>
    <property type="match status" value="1"/>
</dbReference>
<evidence type="ECO:0000259" key="7">
    <source>
        <dbReference type="Pfam" id="PF00171"/>
    </source>
</evidence>
<name>A0A9Y0ZEV4_BIXOR</name>
<evidence type="ECO:0000256" key="2">
    <source>
        <dbReference type="ARBA" id="ARBA00023002"/>
    </source>
</evidence>
<feature type="active site" evidence="6">
    <location>
        <position position="230"/>
    </location>
</feature>
<dbReference type="Gene3D" id="3.40.309.10">
    <property type="entry name" value="Aldehyde Dehydrogenase, Chain A, domain 2"/>
    <property type="match status" value="1"/>
</dbReference>
<dbReference type="PANTHER" id="PTHR43570">
    <property type="entry name" value="ALDEHYDE DEHYDROGENASE"/>
    <property type="match status" value="1"/>
</dbReference>
<dbReference type="EMBL" id="MW885465">
    <property type="protein sequence ID" value="QTZ19591.1"/>
    <property type="molecule type" value="mRNA"/>
</dbReference>
<evidence type="ECO:0000256" key="3">
    <source>
        <dbReference type="ARBA" id="ARBA00023027"/>
    </source>
</evidence>
<evidence type="ECO:0000256" key="6">
    <source>
        <dbReference type="PIRSR" id="PIRSR036492-1"/>
    </source>
</evidence>
<dbReference type="GO" id="GO:0004029">
    <property type="term" value="F:aldehyde dehydrogenase (NAD+) activity"/>
    <property type="evidence" value="ECO:0007669"/>
    <property type="project" value="UniProtKB-EC"/>
</dbReference>
<reference evidence="8" key="1">
    <citation type="submission" date="2021-04" db="EMBL/GenBank/DDBJ databases">
        <title>Transcriptome analysis for identification of genes encoding DOXP/MEP, carotenoid and bixin pathway enzymes in seeds of Bixa orellana.</title>
        <authorList>
            <person name="Moreira V.S."/>
            <person name="Soares V.L.F."/>
            <person name="de Souza V.C."/>
            <person name="Goliatt P.V.Z.C."/>
            <person name="Reboucas T.N.H."/>
            <person name="Otoni W.C."/>
            <person name="Costa M.G.C."/>
        </authorList>
    </citation>
    <scope>NUCLEOTIDE SEQUENCE</scope>
    <source>
        <strain evidence="8">C17733_g6_i6_m.144089</strain>
    </source>
</reference>
<dbReference type="InterPro" id="IPR016162">
    <property type="entry name" value="Ald_DH_N"/>
</dbReference>
<keyword evidence="3" id="KW-0520">NAD</keyword>
<dbReference type="InterPro" id="IPR012394">
    <property type="entry name" value="Aldehyde_DH_NAD(P)"/>
</dbReference>
<evidence type="ECO:0000256" key="5">
    <source>
        <dbReference type="PIRNR" id="PIRNR036492"/>
    </source>
</evidence>
<dbReference type="InterPro" id="IPR016161">
    <property type="entry name" value="Ald_DH/histidinol_DH"/>
</dbReference>
<dbReference type="InterPro" id="IPR016163">
    <property type="entry name" value="Ald_DH_C"/>
</dbReference>
<dbReference type="FunFam" id="3.40.605.10:FF:000004">
    <property type="entry name" value="Aldehyde dehydrogenase"/>
    <property type="match status" value="1"/>
</dbReference>
<dbReference type="PANTHER" id="PTHR43570:SF30">
    <property type="entry name" value="ALDEHYDE DEHYDROGENASE"/>
    <property type="match status" value="1"/>
</dbReference>
<dbReference type="GO" id="GO:0005737">
    <property type="term" value="C:cytoplasm"/>
    <property type="evidence" value="ECO:0007669"/>
    <property type="project" value="TreeGrafter"/>
</dbReference>
<dbReference type="GO" id="GO:0006081">
    <property type="term" value="P:aldehyde metabolic process"/>
    <property type="evidence" value="ECO:0007669"/>
    <property type="project" value="InterPro"/>
</dbReference>
<feature type="domain" description="Aldehyde dehydrogenase" evidence="7">
    <location>
        <begin position="40"/>
        <end position="456"/>
    </location>
</feature>
<dbReference type="FunFam" id="3.40.309.10:FF:000003">
    <property type="entry name" value="Aldehyde dehydrogenase"/>
    <property type="match status" value="1"/>
</dbReference>
<organism evidence="8">
    <name type="scientific">Bixa orellana</name>
    <name type="common">Lipstick tree</name>
    <dbReference type="NCBI Taxonomy" id="66672"/>
    <lineage>
        <taxon>Eukaryota</taxon>
        <taxon>Viridiplantae</taxon>
        <taxon>Streptophyta</taxon>
        <taxon>Embryophyta</taxon>
        <taxon>Tracheophyta</taxon>
        <taxon>Spermatophyta</taxon>
        <taxon>Magnoliopsida</taxon>
        <taxon>eudicotyledons</taxon>
        <taxon>Gunneridae</taxon>
        <taxon>Pentapetalae</taxon>
        <taxon>rosids</taxon>
        <taxon>malvids</taxon>
        <taxon>Malvales</taxon>
        <taxon>Bixaceae</taxon>
        <taxon>Bixa</taxon>
    </lineage>
</organism>
<keyword evidence="2 5" id="KW-0560">Oxidoreductase</keyword>
<evidence type="ECO:0000256" key="1">
    <source>
        <dbReference type="ARBA" id="ARBA00009986"/>
    </source>
</evidence>
<dbReference type="InterPro" id="IPR015590">
    <property type="entry name" value="Aldehyde_DH_dom"/>
</dbReference>
<evidence type="ECO:0000256" key="4">
    <source>
        <dbReference type="ARBA" id="ARBA00049194"/>
    </source>
</evidence>
<feature type="active site" evidence="6">
    <location>
        <position position="268"/>
    </location>
</feature>
<protein>
    <recommendedName>
        <fullName evidence="5">Aldehyde dehydrogenase</fullName>
    </recommendedName>
</protein>
<comment type="similarity">
    <text evidence="1 5">Belongs to the aldehyde dehydrogenase family.</text>
</comment>
<sequence>MTYILYILDRDFKGYLILIHCNFCKPMESKRDFGFERDLEHMRECYRKGRTKEASWRVSQLKGLQKFLKEKENEVLMALKQDLGKHPAEAFRDEVGILIKSLSFVLGNLKQWMSSKKAQLPRLALLSSAEVVPEPLGLVLVFSSWNFPLAAGNAVILKPSELAPACSSLLANTLPTYLDNTVIKVIEGGPDVGEQLLEQKWDKIFFTGSSKVGRIVMSAAVQHLTPVTLELGGKCPIVLDSLSWSWEREVAVNRILVTKFGFCAGQACIGIDYAIVEKKFASNLVELMKIMMKKMFGENPRESNSIARIINKHHFLRLKNLLNDPLVKTSIVHGGSMDEDNLFIEPTILLDPPLQSAVMTEEIFGPILPIITLDKIEDSICFINSRPRPLAIYVFTKNEALKRRMVSETSSGSLVFNDAVIQFAADNLPFGGVGESGFGKYHGKFSFDTFSHYKAVAKRSFLTDFWFRFPPWNNYKLLLLDCALNLDYFGLLLVILGLKRSRKGFNIN</sequence>
<comment type="catalytic activity">
    <reaction evidence="4">
        <text>an aldehyde + NAD(+) + H2O = a carboxylate + NADH + 2 H(+)</text>
        <dbReference type="Rhea" id="RHEA:16185"/>
        <dbReference type="ChEBI" id="CHEBI:15377"/>
        <dbReference type="ChEBI" id="CHEBI:15378"/>
        <dbReference type="ChEBI" id="CHEBI:17478"/>
        <dbReference type="ChEBI" id="CHEBI:29067"/>
        <dbReference type="ChEBI" id="CHEBI:57540"/>
        <dbReference type="ChEBI" id="CHEBI:57945"/>
        <dbReference type="EC" id="1.2.1.3"/>
    </reaction>
</comment>